<keyword evidence="1" id="KW-1133">Transmembrane helix</keyword>
<evidence type="ECO:0000313" key="4">
    <source>
        <dbReference type="Proteomes" id="UP000183371"/>
    </source>
</evidence>
<proteinExistence type="predicted"/>
<keyword evidence="1" id="KW-0812">Transmembrane</keyword>
<feature type="transmembrane region" description="Helical" evidence="1">
    <location>
        <begin position="414"/>
        <end position="431"/>
    </location>
</feature>
<dbReference type="InterPro" id="IPR025695">
    <property type="entry name" value="DoxX-like"/>
</dbReference>
<accession>A0A1I7A268</accession>
<keyword evidence="4" id="KW-1185">Reference proteome</keyword>
<reference evidence="4" key="1">
    <citation type="submission" date="2016-10" db="EMBL/GenBank/DDBJ databases">
        <authorList>
            <person name="Varghese N."/>
            <person name="Submissions S."/>
        </authorList>
    </citation>
    <scope>NUCLEOTIDE SEQUENCE [LARGE SCALE GENOMIC DNA]</scope>
    <source>
        <strain evidence="4">DSM 17465</strain>
    </source>
</reference>
<dbReference type="Proteomes" id="UP000183371">
    <property type="component" value="Unassembled WGS sequence"/>
</dbReference>
<name>A0A1I7A268_9HYPH</name>
<dbReference type="AlphaFoldDB" id="A0A1I7A268"/>
<dbReference type="InterPro" id="IPR036291">
    <property type="entry name" value="NAD(P)-bd_dom_sf"/>
</dbReference>
<feature type="transmembrane region" description="Helical" evidence="1">
    <location>
        <begin position="355"/>
        <end position="376"/>
    </location>
</feature>
<feature type="domain" description="NAD-dependent epimerase/dehydratase" evidence="2">
    <location>
        <begin position="8"/>
        <end position="118"/>
    </location>
</feature>
<dbReference type="RefSeq" id="WP_083416739.1">
    <property type="nucleotide sequence ID" value="NZ_FPBD01000002.1"/>
</dbReference>
<evidence type="ECO:0000259" key="2">
    <source>
        <dbReference type="Pfam" id="PF01370"/>
    </source>
</evidence>
<dbReference type="PROSITE" id="PS51257">
    <property type="entry name" value="PROKAR_LIPOPROTEIN"/>
    <property type="match status" value="1"/>
</dbReference>
<dbReference type="PANTHER" id="PTHR12126:SF11">
    <property type="entry name" value="NADH DEHYDROGENASE [UBIQUINONE] 1 ALPHA SUBCOMPLEX SUBUNIT 9, MITOCHONDRIAL"/>
    <property type="match status" value="1"/>
</dbReference>
<dbReference type="InterPro" id="IPR051207">
    <property type="entry name" value="ComplexI_NDUFA9_subunit"/>
</dbReference>
<sequence>MTTQKSAVVLGAYGFIGAACVKHLQAAGFHVTGVGRSQSAAHQTFPDIPWHILDIAQATTEEWQEIFQSADIIINASGALQDSAKDDLEAIHVQATERICETLKDTDKRFIQISAAGVSLEASTHFFRTKAKGDSLIQKHLPHAFVLRPALVIGPQAYGGTALLRAASAMPLIGFKVFPDSQIQCISLDDLAKAVTQCALGNIPEGTTADLAEETPQSFWQLTKAIRSWQGFPEWHYAISTPNWLLTVTSKLADMLGHLGWRSPLRSTSIETLREGILADTSIWKKAGGFTCKSLQETLANLPGSTQERWFARLYLLLPLTIACLSLFWLASGIIGAIQLNEAQSVLLERDFPPALSLLFVLGGSLADITLGTLALFRKHTRLACLGMIAVTLSYLGAGTIWATDLWTDPLGPYVKTIPAMILALFPILLLEER</sequence>
<organism evidence="3 4">
    <name type="scientific">Pseudovibrio denitrificans</name>
    <dbReference type="NCBI Taxonomy" id="258256"/>
    <lineage>
        <taxon>Bacteria</taxon>
        <taxon>Pseudomonadati</taxon>
        <taxon>Pseudomonadota</taxon>
        <taxon>Alphaproteobacteria</taxon>
        <taxon>Hyphomicrobiales</taxon>
        <taxon>Stappiaceae</taxon>
        <taxon>Pseudovibrio</taxon>
    </lineage>
</organism>
<gene>
    <name evidence="3" type="ORF">SAMN05444141_102815</name>
</gene>
<dbReference type="EMBL" id="FPBD01000002">
    <property type="protein sequence ID" value="SFT69011.1"/>
    <property type="molecule type" value="Genomic_DNA"/>
</dbReference>
<dbReference type="Pfam" id="PF13781">
    <property type="entry name" value="DoxX_3"/>
    <property type="match status" value="1"/>
</dbReference>
<dbReference type="InterPro" id="IPR001509">
    <property type="entry name" value="Epimerase_deHydtase"/>
</dbReference>
<dbReference type="SUPFAM" id="SSF51735">
    <property type="entry name" value="NAD(P)-binding Rossmann-fold domains"/>
    <property type="match status" value="1"/>
</dbReference>
<dbReference type="PANTHER" id="PTHR12126">
    <property type="entry name" value="NADH-UBIQUINONE OXIDOREDUCTASE 39 KDA SUBUNIT-RELATED"/>
    <property type="match status" value="1"/>
</dbReference>
<feature type="transmembrane region" description="Helical" evidence="1">
    <location>
        <begin position="314"/>
        <end position="335"/>
    </location>
</feature>
<evidence type="ECO:0000313" key="3">
    <source>
        <dbReference type="EMBL" id="SFT69011.1"/>
    </source>
</evidence>
<dbReference type="Pfam" id="PF01370">
    <property type="entry name" value="Epimerase"/>
    <property type="match status" value="1"/>
</dbReference>
<feature type="transmembrane region" description="Helical" evidence="1">
    <location>
        <begin position="383"/>
        <end position="402"/>
    </location>
</feature>
<protein>
    <submittedName>
        <fullName evidence="3">Uncharacterized conserved protein YbjT, contains NAD(P)-binding and DUF2867 domains</fullName>
    </submittedName>
</protein>
<dbReference type="Gene3D" id="3.40.50.720">
    <property type="entry name" value="NAD(P)-binding Rossmann-like Domain"/>
    <property type="match status" value="1"/>
</dbReference>
<dbReference type="GO" id="GO:0044877">
    <property type="term" value="F:protein-containing complex binding"/>
    <property type="evidence" value="ECO:0007669"/>
    <property type="project" value="TreeGrafter"/>
</dbReference>
<keyword evidence="1" id="KW-0472">Membrane</keyword>
<evidence type="ECO:0000256" key="1">
    <source>
        <dbReference type="SAM" id="Phobius"/>
    </source>
</evidence>